<proteinExistence type="predicted"/>
<dbReference type="PROSITE" id="PS51257">
    <property type="entry name" value="PROKAR_LIPOPROTEIN"/>
    <property type="match status" value="1"/>
</dbReference>
<evidence type="ECO:0000313" key="1">
    <source>
        <dbReference type="EMBL" id="EDM01008.1"/>
    </source>
</evidence>
<evidence type="ECO:0000313" key="2">
    <source>
        <dbReference type="Proteomes" id="UP000234681"/>
    </source>
</evidence>
<dbReference type="EMBL" id="CH473961">
    <property type="protein sequence ID" value="EDM01008.1"/>
    <property type="molecule type" value="Genomic_DNA"/>
</dbReference>
<gene>
    <name evidence="1" type="ORF">rCG_41498</name>
</gene>
<dbReference type="AlphaFoldDB" id="A6IH60"/>
<organism evidence="1 2">
    <name type="scientific">Rattus norvegicus</name>
    <name type="common">Rat</name>
    <dbReference type="NCBI Taxonomy" id="10116"/>
    <lineage>
        <taxon>Eukaryota</taxon>
        <taxon>Metazoa</taxon>
        <taxon>Chordata</taxon>
        <taxon>Craniata</taxon>
        <taxon>Vertebrata</taxon>
        <taxon>Euteleostomi</taxon>
        <taxon>Mammalia</taxon>
        <taxon>Eutheria</taxon>
        <taxon>Euarchontoglires</taxon>
        <taxon>Glires</taxon>
        <taxon>Rodentia</taxon>
        <taxon>Myomorpha</taxon>
        <taxon>Muroidea</taxon>
        <taxon>Muridae</taxon>
        <taxon>Murinae</taxon>
        <taxon>Rattus</taxon>
    </lineage>
</organism>
<accession>A6IH60</accession>
<sequence length="52" mass="5392">MYCLIVKMDVSGSGETAGLEHSCFSAAGSSCDEDAQKLRDGTPDGFAYPCAV</sequence>
<protein>
    <submittedName>
        <fullName evidence="1">RCG41498, isoform CRA_b</fullName>
    </submittedName>
</protein>
<name>A6IH60_RAT</name>
<reference evidence="2" key="1">
    <citation type="submission" date="2005-09" db="EMBL/GenBank/DDBJ databases">
        <authorList>
            <person name="Mural R.J."/>
            <person name="Li P.W."/>
            <person name="Adams M.D."/>
            <person name="Amanatides P.G."/>
            <person name="Baden-Tillson H."/>
            <person name="Barnstead M."/>
            <person name="Chin S.H."/>
            <person name="Dew I."/>
            <person name="Evans C.A."/>
            <person name="Ferriera S."/>
            <person name="Flanigan M."/>
            <person name="Fosler C."/>
            <person name="Glodek A."/>
            <person name="Gu Z."/>
            <person name="Holt R.A."/>
            <person name="Jennings D."/>
            <person name="Kraft C.L."/>
            <person name="Lu F."/>
            <person name="Nguyen T."/>
            <person name="Nusskern D.R."/>
            <person name="Pfannkoch C.M."/>
            <person name="Sitter C."/>
            <person name="Sutton G.G."/>
            <person name="Venter J.C."/>
            <person name="Wang Z."/>
            <person name="Woodage T."/>
            <person name="Zheng X.H."/>
            <person name="Zhong F."/>
        </authorList>
    </citation>
    <scope>NUCLEOTIDE SEQUENCE [LARGE SCALE GENOMIC DNA]</scope>
    <source>
        <strain>BN</strain>
        <strain evidence="2">Sprague-Dawley</strain>
    </source>
</reference>
<dbReference type="Proteomes" id="UP000234681">
    <property type="component" value="Chromosome 2"/>
</dbReference>